<comment type="caution">
    <text evidence="1">The sequence shown here is derived from an EMBL/GenBank/DDBJ whole genome shotgun (WGS) entry which is preliminary data.</text>
</comment>
<evidence type="ECO:0008006" key="3">
    <source>
        <dbReference type="Google" id="ProtNLM"/>
    </source>
</evidence>
<keyword evidence="2" id="KW-1185">Reference proteome</keyword>
<evidence type="ECO:0000313" key="1">
    <source>
        <dbReference type="EMBL" id="MBB5897594.1"/>
    </source>
</evidence>
<reference evidence="1 2" key="1">
    <citation type="submission" date="2020-08" db="EMBL/GenBank/DDBJ databases">
        <title>Sequencing the genomes of 1000 actinobacteria strains.</title>
        <authorList>
            <person name="Klenk H.-P."/>
        </authorList>
    </citation>
    <scope>NUCLEOTIDE SEQUENCE [LARGE SCALE GENOMIC DNA]</scope>
    <source>
        <strain evidence="1 2">DSM 43851</strain>
    </source>
</reference>
<dbReference type="Proteomes" id="UP000585638">
    <property type="component" value="Unassembled WGS sequence"/>
</dbReference>
<organism evidence="1 2">
    <name type="scientific">Kutzneria kofuensis</name>
    <dbReference type="NCBI Taxonomy" id="103725"/>
    <lineage>
        <taxon>Bacteria</taxon>
        <taxon>Bacillati</taxon>
        <taxon>Actinomycetota</taxon>
        <taxon>Actinomycetes</taxon>
        <taxon>Pseudonocardiales</taxon>
        <taxon>Pseudonocardiaceae</taxon>
        <taxon>Kutzneria</taxon>
    </lineage>
</organism>
<dbReference type="EMBL" id="JACHIR010000003">
    <property type="protein sequence ID" value="MBB5897594.1"/>
    <property type="molecule type" value="Genomic_DNA"/>
</dbReference>
<sequence>MATLMTPPTGNDERAALLLFLTTQRNALIASVHGLTDADAGKTTTASELSVLALLRHAIRTERRWILAGLDGQDLPGEWPPSDWSKEFVLGPEDTVAGHIATYRETAARTEEIVNALPSLDVMCRNKLAPQWNARWVLLHLIEEIARHAGHADIIRESLDGAKAPDLVDAVNAAGAE</sequence>
<gene>
    <name evidence="1" type="ORF">BJ998_008853</name>
</gene>
<dbReference type="InterPro" id="IPR034660">
    <property type="entry name" value="DinB/YfiT-like"/>
</dbReference>
<dbReference type="Gene3D" id="1.20.120.450">
    <property type="entry name" value="dinb family like domain"/>
    <property type="match status" value="1"/>
</dbReference>
<dbReference type="AlphaFoldDB" id="A0A7W9NM91"/>
<dbReference type="InterPro" id="IPR007061">
    <property type="entry name" value="MST-like"/>
</dbReference>
<evidence type="ECO:0000313" key="2">
    <source>
        <dbReference type="Proteomes" id="UP000585638"/>
    </source>
</evidence>
<dbReference type="SUPFAM" id="SSF109854">
    <property type="entry name" value="DinB/YfiT-like putative metalloenzymes"/>
    <property type="match status" value="1"/>
</dbReference>
<proteinExistence type="predicted"/>
<protein>
    <recommendedName>
        <fullName evidence="3">Damage-inducible protein DinB</fullName>
    </recommendedName>
</protein>
<dbReference type="Pfam" id="PF04978">
    <property type="entry name" value="MST"/>
    <property type="match status" value="1"/>
</dbReference>
<accession>A0A7W9NM91</accession>
<name>A0A7W9NM91_9PSEU</name>
<dbReference type="RefSeq" id="WP_184870053.1">
    <property type="nucleotide sequence ID" value="NZ_BAAAWY010000063.1"/>
</dbReference>